<feature type="domain" description="Xrn1 N-terminal" evidence="6">
    <location>
        <begin position="1"/>
        <end position="195"/>
    </location>
</feature>
<dbReference type="InterPro" id="IPR027073">
    <property type="entry name" value="5_3_exoribonuclease"/>
</dbReference>
<protein>
    <submittedName>
        <fullName evidence="7">5'-3' exoribonuclease 4</fullName>
    </submittedName>
</protein>
<dbReference type="AlphaFoldDB" id="A0A438CAD7"/>
<keyword evidence="2" id="KW-0507">mRNA processing</keyword>
<dbReference type="Proteomes" id="UP000288805">
    <property type="component" value="Unassembled WGS sequence"/>
</dbReference>
<dbReference type="EMBL" id="QGNW01002387">
    <property type="protein sequence ID" value="RVW20197.1"/>
    <property type="molecule type" value="Genomic_DNA"/>
</dbReference>
<keyword evidence="3" id="KW-0540">Nuclease</keyword>
<dbReference type="GO" id="GO:0004527">
    <property type="term" value="F:exonuclease activity"/>
    <property type="evidence" value="ECO:0007669"/>
    <property type="project" value="UniProtKB-KW"/>
</dbReference>
<dbReference type="Gene3D" id="3.40.50.12390">
    <property type="match status" value="1"/>
</dbReference>
<evidence type="ECO:0000256" key="4">
    <source>
        <dbReference type="ARBA" id="ARBA00022801"/>
    </source>
</evidence>
<name>A0A438CAD7_VITVI</name>
<evidence type="ECO:0000259" key="6">
    <source>
        <dbReference type="Pfam" id="PF03159"/>
    </source>
</evidence>
<dbReference type="GO" id="GO:0006397">
    <property type="term" value="P:mRNA processing"/>
    <property type="evidence" value="ECO:0007669"/>
    <property type="project" value="UniProtKB-KW"/>
</dbReference>
<sequence>MGIPAFYRWLADRYPLAVVNAVEDRPAVVNGVSVAVDTTRPNPNGNEFDNLYLDMNGIIHPCFHPEGLPAPKTYTDVFKAVFKYIDRIFSLVRPRKLLYMAIDGVAPRAKMNQQRARRFRAAKEAADDASGTERLKTVFESEMEMLALLDQTKKLDSNVITPGTEFMALLSSALKYYIHLRMNLDPGWRGIKVNFELLRMALICLP</sequence>
<evidence type="ECO:0000256" key="2">
    <source>
        <dbReference type="ARBA" id="ARBA00022664"/>
    </source>
</evidence>
<evidence type="ECO:0000256" key="5">
    <source>
        <dbReference type="ARBA" id="ARBA00022839"/>
    </source>
</evidence>
<evidence type="ECO:0000256" key="1">
    <source>
        <dbReference type="ARBA" id="ARBA00006994"/>
    </source>
</evidence>
<dbReference type="GO" id="GO:0003676">
    <property type="term" value="F:nucleic acid binding"/>
    <property type="evidence" value="ECO:0007669"/>
    <property type="project" value="InterPro"/>
</dbReference>
<dbReference type="CDD" id="cd18673">
    <property type="entry name" value="PIN_XRN1-2-like"/>
    <property type="match status" value="1"/>
</dbReference>
<reference evidence="7 8" key="1">
    <citation type="journal article" date="2018" name="PLoS Genet.">
        <title>Population sequencing reveals clonal diversity and ancestral inbreeding in the grapevine cultivar Chardonnay.</title>
        <authorList>
            <person name="Roach M.J."/>
            <person name="Johnson D.L."/>
            <person name="Bohlmann J."/>
            <person name="van Vuuren H.J."/>
            <person name="Jones S.J."/>
            <person name="Pretorius I.S."/>
            <person name="Schmidt S.A."/>
            <person name="Borneman A.R."/>
        </authorList>
    </citation>
    <scope>NUCLEOTIDE SEQUENCE [LARGE SCALE GENOMIC DNA]</scope>
    <source>
        <strain evidence="8">cv. Chardonnay</strain>
        <tissue evidence="7">Leaf</tissue>
    </source>
</reference>
<dbReference type="InterPro" id="IPR004859">
    <property type="entry name" value="Xrn1_N"/>
</dbReference>
<comment type="caution">
    <text evidence="7">The sequence shown here is derived from an EMBL/GenBank/DDBJ whole genome shotgun (WGS) entry which is preliminary data.</text>
</comment>
<evidence type="ECO:0000313" key="7">
    <source>
        <dbReference type="EMBL" id="RVW20197.1"/>
    </source>
</evidence>
<comment type="similarity">
    <text evidence="1">Belongs to the 5'-3' exonuclease family. XRN2/RAT1 subfamily.</text>
</comment>
<proteinExistence type="inferred from homology"/>
<keyword evidence="4" id="KW-0378">Hydrolase</keyword>
<evidence type="ECO:0000313" key="8">
    <source>
        <dbReference type="Proteomes" id="UP000288805"/>
    </source>
</evidence>
<dbReference type="Pfam" id="PF03159">
    <property type="entry name" value="XRN_N"/>
    <property type="match status" value="1"/>
</dbReference>
<dbReference type="PANTHER" id="PTHR12341">
    <property type="entry name" value="5'-&gt;3' EXORIBONUCLEASE"/>
    <property type="match status" value="1"/>
</dbReference>
<dbReference type="PANTHER" id="PTHR12341:SF53">
    <property type="entry name" value="5'-3' EXORIBONUCLEASE"/>
    <property type="match status" value="1"/>
</dbReference>
<dbReference type="OrthoDB" id="372487at2759"/>
<keyword evidence="5" id="KW-0269">Exonuclease</keyword>
<organism evidence="7 8">
    <name type="scientific">Vitis vinifera</name>
    <name type="common">Grape</name>
    <dbReference type="NCBI Taxonomy" id="29760"/>
    <lineage>
        <taxon>Eukaryota</taxon>
        <taxon>Viridiplantae</taxon>
        <taxon>Streptophyta</taxon>
        <taxon>Embryophyta</taxon>
        <taxon>Tracheophyta</taxon>
        <taxon>Spermatophyta</taxon>
        <taxon>Magnoliopsida</taxon>
        <taxon>eudicotyledons</taxon>
        <taxon>Gunneridae</taxon>
        <taxon>Pentapetalae</taxon>
        <taxon>rosids</taxon>
        <taxon>Vitales</taxon>
        <taxon>Vitaceae</taxon>
        <taxon>Viteae</taxon>
        <taxon>Vitis</taxon>
    </lineage>
</organism>
<gene>
    <name evidence="7" type="primary">XRN4_1</name>
    <name evidence="7" type="ORF">CK203_111329</name>
</gene>
<accession>A0A438CAD7</accession>
<dbReference type="FunFam" id="3.40.50.12390:FF:000003">
    <property type="entry name" value="5'-3' exoribonuclease"/>
    <property type="match status" value="1"/>
</dbReference>
<evidence type="ECO:0000256" key="3">
    <source>
        <dbReference type="ARBA" id="ARBA00022722"/>
    </source>
</evidence>